<evidence type="ECO:0000313" key="3">
    <source>
        <dbReference type="Proteomes" id="UP000712673"/>
    </source>
</evidence>
<dbReference type="EMBL" id="VGLS01000132">
    <property type="protein sequence ID" value="MBM3223365.1"/>
    <property type="molecule type" value="Genomic_DNA"/>
</dbReference>
<dbReference type="InterPro" id="IPR055247">
    <property type="entry name" value="InsJ-like_HTH"/>
</dbReference>
<dbReference type="Pfam" id="PF13518">
    <property type="entry name" value="HTH_28"/>
    <property type="match status" value="1"/>
</dbReference>
<reference evidence="2" key="1">
    <citation type="submission" date="2019-03" db="EMBL/GenBank/DDBJ databases">
        <title>Lake Tanganyika Metagenome-Assembled Genomes (MAGs).</title>
        <authorList>
            <person name="Tran P."/>
        </authorList>
    </citation>
    <scope>NUCLEOTIDE SEQUENCE</scope>
    <source>
        <strain evidence="2">K_DeepCast_65m_m2_066</strain>
    </source>
</reference>
<feature type="domain" description="Insertion element IS150 protein InsJ-like helix-turn-helix" evidence="1">
    <location>
        <begin position="36"/>
        <end position="86"/>
    </location>
</feature>
<dbReference type="InterPro" id="IPR009057">
    <property type="entry name" value="Homeodomain-like_sf"/>
</dbReference>
<dbReference type="SUPFAM" id="SSF46689">
    <property type="entry name" value="Homeodomain-like"/>
    <property type="match status" value="1"/>
</dbReference>
<proteinExistence type="predicted"/>
<evidence type="ECO:0000313" key="2">
    <source>
        <dbReference type="EMBL" id="MBM3223365.1"/>
    </source>
</evidence>
<organism evidence="2 3">
    <name type="scientific">Tectimicrobiota bacterium</name>
    <dbReference type="NCBI Taxonomy" id="2528274"/>
    <lineage>
        <taxon>Bacteria</taxon>
        <taxon>Pseudomonadati</taxon>
        <taxon>Nitrospinota/Tectimicrobiota group</taxon>
        <taxon>Candidatus Tectimicrobiota</taxon>
    </lineage>
</organism>
<accession>A0A938B331</accession>
<protein>
    <submittedName>
        <fullName evidence="2">Helix-turn-helix domain-containing protein</fullName>
    </submittedName>
</protein>
<dbReference type="AlphaFoldDB" id="A0A938B331"/>
<sequence length="105" mass="11709">MARGRKTALTIRLTAEERHTLMAWQRSTTIPAGRARRGRIILLVADGVPISHIADTVGIGRRFVYKWAKRFLQYGVEGLADKPGRGHRPMAPQHNMVHQNGVCVG</sequence>
<gene>
    <name evidence="2" type="ORF">FJZ47_06150</name>
</gene>
<dbReference type="Proteomes" id="UP000712673">
    <property type="component" value="Unassembled WGS sequence"/>
</dbReference>
<name>A0A938B331_UNCTE</name>
<evidence type="ECO:0000259" key="1">
    <source>
        <dbReference type="Pfam" id="PF13518"/>
    </source>
</evidence>
<comment type="caution">
    <text evidence="2">The sequence shown here is derived from an EMBL/GenBank/DDBJ whole genome shotgun (WGS) entry which is preliminary data.</text>
</comment>